<dbReference type="Proteomes" id="UP000814176">
    <property type="component" value="Unassembled WGS sequence"/>
</dbReference>
<dbReference type="InterPro" id="IPR036047">
    <property type="entry name" value="F-box-like_dom_sf"/>
</dbReference>
<dbReference type="InterPro" id="IPR001810">
    <property type="entry name" value="F-box_dom"/>
</dbReference>
<keyword evidence="3" id="KW-1185">Reference proteome</keyword>
<comment type="caution">
    <text evidence="2">The sequence shown here is derived from an EMBL/GenBank/DDBJ whole genome shotgun (WGS) entry which is preliminary data.</text>
</comment>
<dbReference type="RefSeq" id="XP_047776276.1">
    <property type="nucleotide sequence ID" value="XM_047916854.1"/>
</dbReference>
<gene>
    <name evidence="2" type="ORF">C8Q71DRAFT_188731</name>
</gene>
<protein>
    <recommendedName>
        <fullName evidence="1">F-box domain-containing protein</fullName>
    </recommendedName>
</protein>
<accession>A0ABQ8K8G2</accession>
<reference evidence="2 3" key="1">
    <citation type="journal article" date="2021" name="Environ. Microbiol.">
        <title>Gene family expansions and transcriptome signatures uncover fungal adaptations to wood decay.</title>
        <authorList>
            <person name="Hage H."/>
            <person name="Miyauchi S."/>
            <person name="Viragh M."/>
            <person name="Drula E."/>
            <person name="Min B."/>
            <person name="Chaduli D."/>
            <person name="Navarro D."/>
            <person name="Favel A."/>
            <person name="Norest M."/>
            <person name="Lesage-Meessen L."/>
            <person name="Balint B."/>
            <person name="Merenyi Z."/>
            <person name="de Eugenio L."/>
            <person name="Morin E."/>
            <person name="Martinez A.T."/>
            <person name="Baldrian P."/>
            <person name="Stursova M."/>
            <person name="Martinez M.J."/>
            <person name="Novotny C."/>
            <person name="Magnuson J.K."/>
            <person name="Spatafora J.W."/>
            <person name="Maurice S."/>
            <person name="Pangilinan J."/>
            <person name="Andreopoulos W."/>
            <person name="LaButti K."/>
            <person name="Hundley H."/>
            <person name="Na H."/>
            <person name="Kuo A."/>
            <person name="Barry K."/>
            <person name="Lipzen A."/>
            <person name="Henrissat B."/>
            <person name="Riley R."/>
            <person name="Ahrendt S."/>
            <person name="Nagy L.G."/>
            <person name="Grigoriev I.V."/>
            <person name="Martin F."/>
            <person name="Rosso M.N."/>
        </authorList>
    </citation>
    <scope>NUCLEOTIDE SEQUENCE [LARGE SCALE GENOMIC DNA]</scope>
    <source>
        <strain evidence="2 3">CIRM-BRFM 1785</strain>
    </source>
</reference>
<organism evidence="2 3">
    <name type="scientific">Rhodofomes roseus</name>
    <dbReference type="NCBI Taxonomy" id="34475"/>
    <lineage>
        <taxon>Eukaryota</taxon>
        <taxon>Fungi</taxon>
        <taxon>Dikarya</taxon>
        <taxon>Basidiomycota</taxon>
        <taxon>Agaricomycotina</taxon>
        <taxon>Agaricomycetes</taxon>
        <taxon>Polyporales</taxon>
        <taxon>Rhodofomes</taxon>
    </lineage>
</organism>
<proteinExistence type="predicted"/>
<evidence type="ECO:0000259" key="1">
    <source>
        <dbReference type="PROSITE" id="PS50181"/>
    </source>
</evidence>
<dbReference type="GeneID" id="71997586"/>
<evidence type="ECO:0000313" key="2">
    <source>
        <dbReference type="EMBL" id="KAH9833536.1"/>
    </source>
</evidence>
<evidence type="ECO:0000313" key="3">
    <source>
        <dbReference type="Proteomes" id="UP000814176"/>
    </source>
</evidence>
<dbReference type="SUPFAM" id="SSF81383">
    <property type="entry name" value="F-box domain"/>
    <property type="match status" value="1"/>
</dbReference>
<dbReference type="EMBL" id="JADCUA010000018">
    <property type="protein sequence ID" value="KAH9833536.1"/>
    <property type="molecule type" value="Genomic_DNA"/>
</dbReference>
<dbReference type="Pfam" id="PF00646">
    <property type="entry name" value="F-box"/>
    <property type="match status" value="1"/>
</dbReference>
<feature type="domain" description="F-box" evidence="1">
    <location>
        <begin position="36"/>
        <end position="85"/>
    </location>
</feature>
<dbReference type="PROSITE" id="PS50181">
    <property type="entry name" value="FBOX"/>
    <property type="match status" value="1"/>
</dbReference>
<name>A0ABQ8K8G2_9APHY</name>
<sequence>MPPRRSKRTKPSSAAAGVTAKTEARWKNVRGRRGGLKDMLNMPMDIVQEICLYLHPHDLLNLSRTTKSFHVFLMKRSSAYLWKGSLKSVEGLPPCPKGWIEPLWISLVFSPYCTECGVGKATTVHWTFLARFCASCRKDMVVAKNKVHTILDDTQWRYFGYINSTVFLEATVTGFNALCYLQSQVFKYVDQFGKLYASGKWEEARKLANKHAQRAKLSREYAASCHKWAANEERMRIAEAESVIRERLDDIVARLRALNWGPELDFIQTRNYTPLSEHKLVRVAKRLTDRVWQNMQDEIVRSMDSIRQERLEHEHRSLLTARWPILESAGGELLHRYIGDHPELSAYGLYIADFALLKEVREVMCTPANEIVDEASFLALEGQMDTMVERWRARICKQLRGLFIKHKVKTPRGMNPLDLATTVFDLNPYGYTTVATFPSVLTYSDTVRYPCTPKSRRSTYEQFVYEQEGVDSEFTSDKIKPKEPNDHMRRVIQLCGKNPETATAKEMDALDIRLVSEPSDVVVTWLGAMLKAAAPGAHAHNWRRATADETVKTKDVESHMLAHHSIWTCTKCEASPIPASRDAVQDHLRDTHKIGLTAIVDGDIEMNVTLANAELASLHVALSRVLG</sequence>